<dbReference type="AlphaFoldDB" id="A0AAD1XK60"/>
<keyword evidence="3" id="KW-1185">Reference proteome</keyword>
<organism evidence="2 3">
    <name type="scientific">Euplotes crassus</name>
    <dbReference type="NCBI Taxonomy" id="5936"/>
    <lineage>
        <taxon>Eukaryota</taxon>
        <taxon>Sar</taxon>
        <taxon>Alveolata</taxon>
        <taxon>Ciliophora</taxon>
        <taxon>Intramacronucleata</taxon>
        <taxon>Spirotrichea</taxon>
        <taxon>Hypotrichia</taxon>
        <taxon>Euplotida</taxon>
        <taxon>Euplotidae</taxon>
        <taxon>Moneuplotes</taxon>
    </lineage>
</organism>
<feature type="compositionally biased region" description="Polar residues" evidence="1">
    <location>
        <begin position="1118"/>
        <end position="1127"/>
    </location>
</feature>
<sequence>MPARKRKREEAGLTDFDQSSEKRSNMTQESEMPVVPLNYYYRSKLIDFHSNLRNYRNMKELMDVVFEANHGNKVLCDSLVLLILRNSGLDPEEKSTLKIVECANQDTLTQEEIESENISEDNSQVIDFWHSLTEKSDYYIKFKQLFSILVFSCIEEEKTGEERIKAIQELLFSLITFSKVNFRFLRIANSVAFNSLFRGLVANFEEIVQDIKTSKSKKKRKVKENQRLNTLKEVRESLVQCLACCFEYLFLKHYHDISPIIREQIFDSLSLFYNRVDFDVPNEFEIEDFCMDKVFFFALKEAEKSVKFKALEFCDVYLRKRAENKNQSKDQNFDEEVFQIILSRLLKEGASNQAMTKGSMSESKLISPVLTQILAKLCEYNPSLKKDKNFERLKKMAIFSPTMLGKQILQIISKEAGLKVLRLEIQEDIGETHIPSAQDFSKNFEKICNFLNDKCLKDYSPKEVGEGFCNLMLLCGDLTLFNFKLYASNIEEFQKKLSKSKKKASKTLELPEILMYCLRHSCLVFKKIIKKKNDENTNPEEKEYYDKIDNSLNSDLLEILSIILSTYKVDDPILIPAIKIFDAINFKLNTDNLPESDLAKTVLESLLEINDIDVSFSKQKQDYRRSVLSAIGKLSFIPACTSLVKSKIGGFIAEFLRAFGEYEANDRSYDENKDAFCSLVTRTADLVTFDMLQTHKAEGLKLYHKFLGFLSAFVVRNYEEFEEDFVTELGSTVNTMYLWLMSFIISKVEKNVDDLEQEYSELNSLFESTLAFYRTTFEEFNKTKIDTNLLEDRDDQASENDNQEEIERAKKITRIHKSYLQWLTDFCVKSSNDALGMKYPRIYQEISKESISNLSHLVIICSQRYKKEVAENFARLLQSNTNLFASPLGHTYFSVFGDPRVIVEREIQKSVFSIIRFYKEKEKDKSQPKGKMASVQVWSIFILMIMNEYTIGRPAIENIESLRPTLIQKELDHIPSEKISNYICCSKIVNVIVEFLKKLGNPKTKEREAIIFLNTFFFICNGGPERRETLPCLFSILRFRKILNMRQLGRFRQYFEKMETKYTEPQFIVILNAIKSVFNDNADKFGKVEAPEQPESQSSQPEQNSQATSNKKKRPSDDSQMLQVESSLQKEVKVE</sequence>
<accession>A0AAD1XK60</accession>
<gene>
    <name evidence="2" type="ORF">ECRASSUSDP1_LOCUS15575</name>
</gene>
<dbReference type="Proteomes" id="UP001295684">
    <property type="component" value="Unassembled WGS sequence"/>
</dbReference>
<evidence type="ECO:0000313" key="2">
    <source>
        <dbReference type="EMBL" id="CAI2374223.1"/>
    </source>
</evidence>
<evidence type="ECO:0000256" key="1">
    <source>
        <dbReference type="SAM" id="MobiDB-lite"/>
    </source>
</evidence>
<dbReference type="EMBL" id="CAMPGE010015609">
    <property type="protein sequence ID" value="CAI2374223.1"/>
    <property type="molecule type" value="Genomic_DNA"/>
</dbReference>
<evidence type="ECO:0000313" key="3">
    <source>
        <dbReference type="Proteomes" id="UP001295684"/>
    </source>
</evidence>
<name>A0AAD1XK60_EUPCR</name>
<reference evidence="2" key="1">
    <citation type="submission" date="2023-07" db="EMBL/GenBank/DDBJ databases">
        <authorList>
            <consortium name="AG Swart"/>
            <person name="Singh M."/>
            <person name="Singh A."/>
            <person name="Seah K."/>
            <person name="Emmerich C."/>
        </authorList>
    </citation>
    <scope>NUCLEOTIDE SEQUENCE</scope>
    <source>
        <strain evidence="2">DP1</strain>
    </source>
</reference>
<feature type="region of interest" description="Disordered" evidence="1">
    <location>
        <begin position="1085"/>
        <end position="1135"/>
    </location>
</feature>
<protein>
    <submittedName>
        <fullName evidence="2">Uncharacterized protein</fullName>
    </submittedName>
</protein>
<feature type="region of interest" description="Disordered" evidence="1">
    <location>
        <begin position="1"/>
        <end position="30"/>
    </location>
</feature>
<proteinExistence type="predicted"/>
<comment type="caution">
    <text evidence="2">The sequence shown here is derived from an EMBL/GenBank/DDBJ whole genome shotgun (WGS) entry which is preliminary data.</text>
</comment>
<feature type="compositionally biased region" description="Low complexity" evidence="1">
    <location>
        <begin position="1091"/>
        <end position="1103"/>
    </location>
</feature>